<evidence type="ECO:0000313" key="4">
    <source>
        <dbReference type="EMBL" id="TDV35909.1"/>
    </source>
</evidence>
<sequence>MIFTRRSVLGVISGLALVSTVLVAAPATAAPAATSGAESAAGAAALVWDEAAQAKRRVSAGQAEKIVNDYWTKERLASATPADAPTHTTSGRPPVEVKETVTASAPAAPKDASTRDAWFSYTTGKIFFLNPKDNLTYSCSGGAVNTGSKRLVSTAGHCVHTGGSGGAWMLNWIFIPGYDHGSEPRGRFPAYWYHSSTGWTVDGNWQRDFGLVVTYDNGSGQRLVDTVGGHGFRVNGGFSRFVHIAGYPGNRDGGEVQWYCWGTTDQWPSASAYRLGCDFGGGSSGGPWLEDYQPNGLGYVISAMQGLLNGANSGPYYDNHVLDVFNAAKDQTP</sequence>
<evidence type="ECO:0000256" key="2">
    <source>
        <dbReference type="SAM" id="MobiDB-lite"/>
    </source>
</evidence>
<evidence type="ECO:0000313" key="5">
    <source>
        <dbReference type="Proteomes" id="UP000294927"/>
    </source>
</evidence>
<dbReference type="Proteomes" id="UP000294927">
    <property type="component" value="Unassembled WGS sequence"/>
</dbReference>
<feature type="chain" id="PRO_5039642113" description="V8-like Glu-specific endopeptidase" evidence="3">
    <location>
        <begin position="25"/>
        <end position="333"/>
    </location>
</feature>
<gene>
    <name evidence="4" type="ORF">CLV71_1335</name>
</gene>
<dbReference type="PANTHER" id="PTHR15462">
    <property type="entry name" value="SERINE PROTEASE"/>
    <property type="match status" value="1"/>
</dbReference>
<name>A0A4R7UPN0_9PSEU</name>
<feature type="signal peptide" evidence="3">
    <location>
        <begin position="1"/>
        <end position="24"/>
    </location>
</feature>
<reference evidence="4 5" key="1">
    <citation type="submission" date="2019-03" db="EMBL/GenBank/DDBJ databases">
        <title>Genomic Encyclopedia of Archaeal and Bacterial Type Strains, Phase II (KMG-II): from individual species to whole genera.</title>
        <authorList>
            <person name="Goeker M."/>
        </authorList>
    </citation>
    <scope>NUCLEOTIDE SEQUENCE [LARGE SCALE GENOMIC DNA]</scope>
    <source>
        <strain evidence="4 5">DSM 45499</strain>
    </source>
</reference>
<dbReference type="InterPro" id="IPR006311">
    <property type="entry name" value="TAT_signal"/>
</dbReference>
<keyword evidence="5" id="KW-1185">Reference proteome</keyword>
<dbReference type="InterPro" id="IPR043504">
    <property type="entry name" value="Peptidase_S1_PA_chymotrypsin"/>
</dbReference>
<evidence type="ECO:0000256" key="1">
    <source>
        <dbReference type="ARBA" id="ARBA00022729"/>
    </source>
</evidence>
<proteinExistence type="predicted"/>
<dbReference type="AlphaFoldDB" id="A0A4R7UPN0"/>
<dbReference type="Gene3D" id="2.40.10.10">
    <property type="entry name" value="Trypsin-like serine proteases"/>
    <property type="match status" value="2"/>
</dbReference>
<comment type="caution">
    <text evidence="4">The sequence shown here is derived from an EMBL/GenBank/DDBJ whole genome shotgun (WGS) entry which is preliminary data.</text>
</comment>
<dbReference type="InterPro" id="IPR050966">
    <property type="entry name" value="Glutamyl_endopeptidase"/>
</dbReference>
<keyword evidence="1 3" id="KW-0732">Signal</keyword>
<organism evidence="4 5">
    <name type="scientific">Actinophytocola oryzae</name>
    <dbReference type="NCBI Taxonomy" id="502181"/>
    <lineage>
        <taxon>Bacteria</taxon>
        <taxon>Bacillati</taxon>
        <taxon>Actinomycetota</taxon>
        <taxon>Actinomycetes</taxon>
        <taxon>Pseudonocardiales</taxon>
        <taxon>Pseudonocardiaceae</taxon>
    </lineage>
</organism>
<dbReference type="EMBL" id="SOCP01000033">
    <property type="protein sequence ID" value="TDV35909.1"/>
    <property type="molecule type" value="Genomic_DNA"/>
</dbReference>
<dbReference type="InterPro" id="IPR009003">
    <property type="entry name" value="Peptidase_S1_PA"/>
</dbReference>
<dbReference type="SUPFAM" id="SSF50494">
    <property type="entry name" value="Trypsin-like serine proteases"/>
    <property type="match status" value="1"/>
</dbReference>
<feature type="region of interest" description="Disordered" evidence="2">
    <location>
        <begin position="78"/>
        <end position="109"/>
    </location>
</feature>
<evidence type="ECO:0000256" key="3">
    <source>
        <dbReference type="SAM" id="SignalP"/>
    </source>
</evidence>
<protein>
    <recommendedName>
        <fullName evidence="6">V8-like Glu-specific endopeptidase</fullName>
    </recommendedName>
</protein>
<evidence type="ECO:0008006" key="6">
    <source>
        <dbReference type="Google" id="ProtNLM"/>
    </source>
</evidence>
<dbReference type="PROSITE" id="PS51318">
    <property type="entry name" value="TAT"/>
    <property type="match status" value="1"/>
</dbReference>
<accession>A0A4R7UPN0</accession>